<organism evidence="3 4">
    <name type="scientific">Oceanobacillus indicireducens</name>
    <dbReference type="NCBI Taxonomy" id="1004261"/>
    <lineage>
        <taxon>Bacteria</taxon>
        <taxon>Bacillati</taxon>
        <taxon>Bacillota</taxon>
        <taxon>Bacilli</taxon>
        <taxon>Bacillales</taxon>
        <taxon>Bacillaceae</taxon>
        <taxon>Oceanobacillus</taxon>
    </lineage>
</organism>
<gene>
    <name evidence="3" type="ORF">GCM10007971_32190</name>
</gene>
<keyword evidence="1" id="KW-0175">Coiled coil</keyword>
<reference evidence="3" key="2">
    <citation type="submission" date="2020-09" db="EMBL/GenBank/DDBJ databases">
        <authorList>
            <person name="Sun Q."/>
            <person name="Ohkuma M."/>
        </authorList>
    </citation>
    <scope>NUCLEOTIDE SEQUENCE</scope>
    <source>
        <strain evidence="3">JCM 17251</strain>
    </source>
</reference>
<reference evidence="3" key="1">
    <citation type="journal article" date="2014" name="Int. J. Syst. Evol. Microbiol.">
        <title>Complete genome sequence of Corynebacterium casei LMG S-19264T (=DSM 44701T), isolated from a smear-ripened cheese.</title>
        <authorList>
            <consortium name="US DOE Joint Genome Institute (JGI-PGF)"/>
            <person name="Walter F."/>
            <person name="Albersmeier A."/>
            <person name="Kalinowski J."/>
            <person name="Ruckert C."/>
        </authorList>
    </citation>
    <scope>NUCLEOTIDE SEQUENCE</scope>
    <source>
        <strain evidence="3">JCM 17251</strain>
    </source>
</reference>
<sequence>MTFAITIGKYGGFWMNFGRKSGMYRICLGWIAIDLFLFEIDEIMRNAAKYKKRADKLEAEIKKFVAENESEI</sequence>
<feature type="coiled-coil region" evidence="1">
    <location>
        <begin position="40"/>
        <end position="67"/>
    </location>
</feature>
<keyword evidence="2" id="KW-0812">Transmembrane</keyword>
<dbReference type="RefSeq" id="WP_188858842.1">
    <property type="nucleotide sequence ID" value="NZ_BMOS01000031.1"/>
</dbReference>
<keyword evidence="2" id="KW-1133">Transmembrane helix</keyword>
<evidence type="ECO:0000256" key="1">
    <source>
        <dbReference type="SAM" id="Coils"/>
    </source>
</evidence>
<name>A0A917Y455_9BACI</name>
<evidence type="ECO:0000313" key="4">
    <source>
        <dbReference type="Proteomes" id="UP000624041"/>
    </source>
</evidence>
<feature type="transmembrane region" description="Helical" evidence="2">
    <location>
        <begin position="22"/>
        <end position="40"/>
    </location>
</feature>
<dbReference type="EMBL" id="BMOS01000031">
    <property type="protein sequence ID" value="GGN64369.1"/>
    <property type="molecule type" value="Genomic_DNA"/>
</dbReference>
<comment type="caution">
    <text evidence="3">The sequence shown here is derived from an EMBL/GenBank/DDBJ whole genome shotgun (WGS) entry which is preliminary data.</text>
</comment>
<proteinExistence type="predicted"/>
<evidence type="ECO:0000256" key="2">
    <source>
        <dbReference type="SAM" id="Phobius"/>
    </source>
</evidence>
<accession>A0A917Y455</accession>
<keyword evidence="2" id="KW-0472">Membrane</keyword>
<dbReference type="Proteomes" id="UP000624041">
    <property type="component" value="Unassembled WGS sequence"/>
</dbReference>
<evidence type="ECO:0000313" key="3">
    <source>
        <dbReference type="EMBL" id="GGN64369.1"/>
    </source>
</evidence>
<keyword evidence="4" id="KW-1185">Reference proteome</keyword>
<dbReference type="AlphaFoldDB" id="A0A917Y455"/>
<protein>
    <submittedName>
        <fullName evidence="3">Uncharacterized protein</fullName>
    </submittedName>
</protein>